<dbReference type="Proteomes" id="UP000473571">
    <property type="component" value="Unassembled WGS sequence"/>
</dbReference>
<gene>
    <name evidence="1" type="ORF">F7R13_18850</name>
</gene>
<sequence length="54" mass="5479">MTSITDSLPNPVADAPKPAAAARAADGFALGLPPRPALLSRRAWLALVALCVAI</sequence>
<proteinExistence type="predicted"/>
<organism evidence="1 2">
    <name type="scientific">Burkholderia territorii</name>
    <dbReference type="NCBI Taxonomy" id="1503055"/>
    <lineage>
        <taxon>Bacteria</taxon>
        <taxon>Pseudomonadati</taxon>
        <taxon>Pseudomonadota</taxon>
        <taxon>Betaproteobacteria</taxon>
        <taxon>Burkholderiales</taxon>
        <taxon>Burkholderiaceae</taxon>
        <taxon>Burkholderia</taxon>
        <taxon>Burkholderia cepacia complex</taxon>
    </lineage>
</organism>
<evidence type="ECO:0000313" key="1">
    <source>
        <dbReference type="EMBL" id="KAB0666998.1"/>
    </source>
</evidence>
<reference evidence="1 2" key="1">
    <citation type="submission" date="2019-09" db="EMBL/GenBank/DDBJ databases">
        <title>Draft genome sequences of 48 bacterial type strains from the CCUG.</title>
        <authorList>
            <person name="Tunovic T."/>
            <person name="Pineiro-Iglesias B."/>
            <person name="Unosson C."/>
            <person name="Inganas E."/>
            <person name="Ohlen M."/>
            <person name="Cardew S."/>
            <person name="Jensie-Markopoulos S."/>
            <person name="Salva-Serra F."/>
            <person name="Jaen-Luchoro D."/>
            <person name="Karlsson R."/>
            <person name="Svensson-Stadler L."/>
            <person name="Chun J."/>
            <person name="Moore E."/>
        </authorList>
    </citation>
    <scope>NUCLEOTIDE SEQUENCE [LARGE SCALE GENOMIC DNA]</scope>
    <source>
        <strain evidence="1 2">CCUG 65687</strain>
    </source>
</reference>
<protein>
    <submittedName>
        <fullName evidence="1">Urea ABC transporter permease subunit UrtC</fullName>
    </submittedName>
</protein>
<dbReference type="EMBL" id="VZOL01000269">
    <property type="protein sequence ID" value="KAB0666998.1"/>
    <property type="molecule type" value="Genomic_DNA"/>
</dbReference>
<comment type="caution">
    <text evidence="1">The sequence shown here is derived from an EMBL/GenBank/DDBJ whole genome shotgun (WGS) entry which is preliminary data.</text>
</comment>
<feature type="non-terminal residue" evidence="1">
    <location>
        <position position="54"/>
    </location>
</feature>
<name>A0A6L3NG84_9BURK</name>
<accession>A0A6L3NG84</accession>
<dbReference type="AlphaFoldDB" id="A0A6L3NG84"/>
<evidence type="ECO:0000313" key="2">
    <source>
        <dbReference type="Proteomes" id="UP000473571"/>
    </source>
</evidence>